<dbReference type="EC" id="2.4.1.-" evidence="5"/>
<name>A0A8J5L2X2_ZINOF</name>
<dbReference type="FunFam" id="3.40.50.2000:FF:000027">
    <property type="entry name" value="Glycosyltransferase"/>
    <property type="match status" value="1"/>
</dbReference>
<dbReference type="Pfam" id="PF00201">
    <property type="entry name" value="UDPGT"/>
    <property type="match status" value="1"/>
</dbReference>
<dbReference type="PANTHER" id="PTHR11926:SF1498">
    <property type="entry name" value="GLYCOSYLTRANSFERASE"/>
    <property type="match status" value="1"/>
</dbReference>
<dbReference type="InterPro" id="IPR002213">
    <property type="entry name" value="UDP_glucos_trans"/>
</dbReference>
<dbReference type="GO" id="GO:0080043">
    <property type="term" value="F:quercetin 3-O-glucosyltransferase activity"/>
    <property type="evidence" value="ECO:0007669"/>
    <property type="project" value="TreeGrafter"/>
</dbReference>
<evidence type="ECO:0000256" key="4">
    <source>
        <dbReference type="RuleBase" id="RU003718"/>
    </source>
</evidence>
<evidence type="ECO:0000256" key="3">
    <source>
        <dbReference type="ARBA" id="ARBA00022679"/>
    </source>
</evidence>
<keyword evidence="3 4" id="KW-0808">Transferase</keyword>
<comment type="caution">
    <text evidence="6">The sequence shown here is derived from an EMBL/GenBank/DDBJ whole genome shotgun (WGS) entry which is preliminary data.</text>
</comment>
<dbReference type="PANTHER" id="PTHR11926">
    <property type="entry name" value="GLUCOSYL/GLUCURONOSYL TRANSFERASES"/>
    <property type="match status" value="1"/>
</dbReference>
<dbReference type="EMBL" id="JACMSC010000010">
    <property type="protein sequence ID" value="KAG6504429.1"/>
    <property type="molecule type" value="Genomic_DNA"/>
</dbReference>
<evidence type="ECO:0000256" key="1">
    <source>
        <dbReference type="ARBA" id="ARBA00009995"/>
    </source>
</evidence>
<dbReference type="PROSITE" id="PS00375">
    <property type="entry name" value="UDPGT"/>
    <property type="match status" value="1"/>
</dbReference>
<dbReference type="InterPro" id="IPR035595">
    <property type="entry name" value="UDP_glycos_trans_CS"/>
</dbReference>
<dbReference type="Gene3D" id="3.40.50.2000">
    <property type="entry name" value="Glycogen Phosphorylase B"/>
    <property type="match status" value="2"/>
</dbReference>
<reference evidence="6 7" key="1">
    <citation type="submission" date="2020-08" db="EMBL/GenBank/DDBJ databases">
        <title>Plant Genome Project.</title>
        <authorList>
            <person name="Zhang R.-G."/>
        </authorList>
    </citation>
    <scope>NUCLEOTIDE SEQUENCE [LARGE SCALE GENOMIC DNA]</scope>
    <source>
        <tissue evidence="6">Rhizome</tissue>
    </source>
</reference>
<protein>
    <recommendedName>
        <fullName evidence="5">Glycosyltransferase</fullName>
        <ecNumber evidence="5">2.4.1.-</ecNumber>
    </recommendedName>
</protein>
<keyword evidence="2 4" id="KW-0328">Glycosyltransferase</keyword>
<proteinExistence type="inferred from homology"/>
<dbReference type="FunFam" id="3.40.50.2000:FF:000065">
    <property type="entry name" value="Glycosyltransferase"/>
    <property type="match status" value="1"/>
</dbReference>
<dbReference type="Proteomes" id="UP000734854">
    <property type="component" value="Unassembled WGS sequence"/>
</dbReference>
<evidence type="ECO:0000313" key="6">
    <source>
        <dbReference type="EMBL" id="KAG6504429.1"/>
    </source>
</evidence>
<comment type="similarity">
    <text evidence="1 4">Belongs to the UDP-glycosyltransferase family.</text>
</comment>
<evidence type="ECO:0000256" key="2">
    <source>
        <dbReference type="ARBA" id="ARBA00022676"/>
    </source>
</evidence>
<dbReference type="AlphaFoldDB" id="A0A8J5L2X2"/>
<sequence length="515" mass="57840">MQAAKQQYRAQILQKKKKKMPLPHAVLITYPTAGQLNPMLQLAQLLHSQGFYITFVNTEFGYRQLLRGNASLDALFGRFNRSSFRFVSIPDGICESDLQGPGYLLNVWFSIVRNCPAALHELLLELNSSPDVPRLTCIITNFLVTFPRDVADRLGVPELVFWTTSACGLMASLHVRELVRRGYVPLKDESCLTNGYLDTAIDWIPGMKDIRLRDISSFIRTTDRDDFYLKEEMEEADYALKSQGLILNTFEGMEGEVLDALRGFFPRIYALGAIGSLIDQISGSAATTTPMRLGSWDEEEEEDRRCAEWLEAQQRGSVVYVSFGSITTLTRDELAEFAWGLAESGRPFLWVVRPGLVEGGIEALPGGLVEETKGRSLLVKWCHQGKVLSHPAIGVFLTHGGWNSMMESVARGVPMICWPGFADQYTNCRYACKHWGFGMEIEEEVRRGQVTEVVREALEGEKGEEMRKKAMEWKEKARRAAAEDGTSFTDLARLANDLTQLTTNTGIKQTKHTPS</sequence>
<dbReference type="CDD" id="cd03784">
    <property type="entry name" value="GT1_Gtf-like"/>
    <property type="match status" value="1"/>
</dbReference>
<dbReference type="GO" id="GO:0080044">
    <property type="term" value="F:quercetin 7-O-glucosyltransferase activity"/>
    <property type="evidence" value="ECO:0007669"/>
    <property type="project" value="TreeGrafter"/>
</dbReference>
<gene>
    <name evidence="6" type="ORF">ZIOFF_036762</name>
</gene>
<evidence type="ECO:0000256" key="5">
    <source>
        <dbReference type="RuleBase" id="RU362057"/>
    </source>
</evidence>
<evidence type="ECO:0000313" key="7">
    <source>
        <dbReference type="Proteomes" id="UP000734854"/>
    </source>
</evidence>
<keyword evidence="7" id="KW-1185">Reference proteome</keyword>
<organism evidence="6 7">
    <name type="scientific">Zingiber officinale</name>
    <name type="common">Ginger</name>
    <name type="synonym">Amomum zingiber</name>
    <dbReference type="NCBI Taxonomy" id="94328"/>
    <lineage>
        <taxon>Eukaryota</taxon>
        <taxon>Viridiplantae</taxon>
        <taxon>Streptophyta</taxon>
        <taxon>Embryophyta</taxon>
        <taxon>Tracheophyta</taxon>
        <taxon>Spermatophyta</taxon>
        <taxon>Magnoliopsida</taxon>
        <taxon>Liliopsida</taxon>
        <taxon>Zingiberales</taxon>
        <taxon>Zingiberaceae</taxon>
        <taxon>Zingiber</taxon>
    </lineage>
</organism>
<dbReference type="SUPFAM" id="SSF53756">
    <property type="entry name" value="UDP-Glycosyltransferase/glycogen phosphorylase"/>
    <property type="match status" value="1"/>
</dbReference>
<accession>A0A8J5L2X2</accession>